<proteinExistence type="predicted"/>
<sequence length="165" mass="17586">MSEDPDVISSPLFPTTAFNPLAISSIYTANKLQTDPALPALKSSVQETTGNASKLSAGVTEAAYPRPVPPTVLSTSCTLGVLCTVNAPWFGMINNHVHANWPPVTADIHPSFRCILQGLEFELDDPATPLLPPTPPPTPTLPPFANFASCPSFRWLSHGARLLSL</sequence>
<gene>
    <name evidence="1" type="ORF">NP233_g10471</name>
</gene>
<accession>A0AAD5VJ64</accession>
<protein>
    <submittedName>
        <fullName evidence="1">Uncharacterized protein</fullName>
    </submittedName>
</protein>
<keyword evidence="2" id="KW-1185">Reference proteome</keyword>
<evidence type="ECO:0000313" key="2">
    <source>
        <dbReference type="Proteomes" id="UP001213000"/>
    </source>
</evidence>
<dbReference type="Proteomes" id="UP001213000">
    <property type="component" value="Unassembled WGS sequence"/>
</dbReference>
<dbReference type="EMBL" id="JANIEX010001072">
    <property type="protein sequence ID" value="KAJ3561000.1"/>
    <property type="molecule type" value="Genomic_DNA"/>
</dbReference>
<comment type="caution">
    <text evidence="1">The sequence shown here is derived from an EMBL/GenBank/DDBJ whole genome shotgun (WGS) entry which is preliminary data.</text>
</comment>
<organism evidence="1 2">
    <name type="scientific">Leucocoprinus birnbaumii</name>
    <dbReference type="NCBI Taxonomy" id="56174"/>
    <lineage>
        <taxon>Eukaryota</taxon>
        <taxon>Fungi</taxon>
        <taxon>Dikarya</taxon>
        <taxon>Basidiomycota</taxon>
        <taxon>Agaricomycotina</taxon>
        <taxon>Agaricomycetes</taxon>
        <taxon>Agaricomycetidae</taxon>
        <taxon>Agaricales</taxon>
        <taxon>Agaricineae</taxon>
        <taxon>Agaricaceae</taxon>
        <taxon>Leucocoprinus</taxon>
    </lineage>
</organism>
<evidence type="ECO:0000313" key="1">
    <source>
        <dbReference type="EMBL" id="KAJ3561000.1"/>
    </source>
</evidence>
<reference evidence="1" key="1">
    <citation type="submission" date="2022-07" db="EMBL/GenBank/DDBJ databases">
        <title>Genome Sequence of Leucocoprinus birnbaumii.</title>
        <authorList>
            <person name="Buettner E."/>
        </authorList>
    </citation>
    <scope>NUCLEOTIDE SEQUENCE</scope>
    <source>
        <strain evidence="1">VT141</strain>
    </source>
</reference>
<dbReference type="AlphaFoldDB" id="A0AAD5VJ64"/>
<name>A0AAD5VJ64_9AGAR</name>